<sequence length="243" mass="27698">MKIIKLNAIDSTNTFLKQLAADELVENFAIVVAESQTNGKGQRGSDWVVESGKNLTFSVLYRNNTNYLKSLFTLNCIVAISIVEALQSESKLIFQIKWPNDILAENKKIGGILIENSIKNQEEVQSIIGIGINVNQTQFEHLPQAASLALLENTIFDKMILLEKITNQLKFNLERLGRVGEDFYWNLYHQKLFKKDVVSTFENTMGNRFVGKIIRVSKEGKLEVLLDDDMQTSFDIKEIKMLY</sequence>
<accession>A0ABX0IEH8</accession>
<evidence type="ECO:0000256" key="1">
    <source>
        <dbReference type="ARBA" id="ARBA00022598"/>
    </source>
</evidence>
<protein>
    <submittedName>
        <fullName evidence="3">Biotin--[acetyl-CoA-carboxylase] ligase</fullName>
        <ecNumber evidence="3">6.3.4.15</ecNumber>
    </submittedName>
</protein>
<dbReference type="Proteomes" id="UP000761423">
    <property type="component" value="Unassembled WGS sequence"/>
</dbReference>
<dbReference type="Gene3D" id="3.30.930.10">
    <property type="entry name" value="Bira Bifunctional Protein, Domain 2"/>
    <property type="match status" value="1"/>
</dbReference>
<dbReference type="PANTHER" id="PTHR12835">
    <property type="entry name" value="BIOTIN PROTEIN LIGASE"/>
    <property type="match status" value="1"/>
</dbReference>
<dbReference type="InterPro" id="IPR004408">
    <property type="entry name" value="Biotin_CoA_COase_ligase"/>
</dbReference>
<feature type="domain" description="BPL/LPL catalytic" evidence="2">
    <location>
        <begin position="1"/>
        <end position="181"/>
    </location>
</feature>
<dbReference type="CDD" id="cd16442">
    <property type="entry name" value="BPL"/>
    <property type="match status" value="1"/>
</dbReference>
<dbReference type="NCBIfam" id="TIGR00121">
    <property type="entry name" value="birA_ligase"/>
    <property type="match status" value="1"/>
</dbReference>
<evidence type="ECO:0000259" key="2">
    <source>
        <dbReference type="PROSITE" id="PS51733"/>
    </source>
</evidence>
<keyword evidence="1 3" id="KW-0436">Ligase</keyword>
<dbReference type="SUPFAM" id="SSF55681">
    <property type="entry name" value="Class II aaRS and biotin synthetases"/>
    <property type="match status" value="1"/>
</dbReference>
<organism evidence="3 4">
    <name type="scientific">Flavobacterium celericrescens</name>
    <dbReference type="NCBI Taxonomy" id="2709780"/>
    <lineage>
        <taxon>Bacteria</taxon>
        <taxon>Pseudomonadati</taxon>
        <taxon>Bacteroidota</taxon>
        <taxon>Flavobacteriia</taxon>
        <taxon>Flavobacteriales</taxon>
        <taxon>Flavobacteriaceae</taxon>
        <taxon>Flavobacterium</taxon>
    </lineage>
</organism>
<comment type="caution">
    <text evidence="3">The sequence shown here is derived from an EMBL/GenBank/DDBJ whole genome shotgun (WGS) entry which is preliminary data.</text>
</comment>
<dbReference type="EMBL" id="JAAJBV010000002">
    <property type="protein sequence ID" value="NHM03775.1"/>
    <property type="molecule type" value="Genomic_DNA"/>
</dbReference>
<dbReference type="InterPro" id="IPR004143">
    <property type="entry name" value="BPL_LPL_catalytic"/>
</dbReference>
<dbReference type="GO" id="GO:0004077">
    <property type="term" value="F:biotin--[biotin carboxyl-carrier protein] ligase activity"/>
    <property type="evidence" value="ECO:0007669"/>
    <property type="project" value="UniProtKB-EC"/>
</dbReference>
<dbReference type="PROSITE" id="PS51733">
    <property type="entry name" value="BPL_LPL_CATALYTIC"/>
    <property type="match status" value="1"/>
</dbReference>
<dbReference type="EC" id="6.3.4.15" evidence="3"/>
<evidence type="ECO:0000313" key="4">
    <source>
        <dbReference type="Proteomes" id="UP000761423"/>
    </source>
</evidence>
<dbReference type="Pfam" id="PF03099">
    <property type="entry name" value="BPL_LplA_LipB"/>
    <property type="match status" value="1"/>
</dbReference>
<dbReference type="RefSeq" id="WP_166235786.1">
    <property type="nucleotide sequence ID" value="NZ_JAAJBV010000002.1"/>
</dbReference>
<gene>
    <name evidence="3" type="ORF">G4L40_03545</name>
</gene>
<name>A0ABX0IEH8_9FLAO</name>
<dbReference type="InterPro" id="IPR045864">
    <property type="entry name" value="aa-tRNA-synth_II/BPL/LPL"/>
</dbReference>
<evidence type="ECO:0000313" key="3">
    <source>
        <dbReference type="EMBL" id="NHM03775.1"/>
    </source>
</evidence>
<reference evidence="3 4" key="1">
    <citation type="submission" date="2020-02" db="EMBL/GenBank/DDBJ databases">
        <authorList>
            <person name="Chen W.-M."/>
        </authorList>
    </citation>
    <scope>NUCLEOTIDE SEQUENCE [LARGE SCALE GENOMIC DNA]</scope>
    <source>
        <strain evidence="3 4">TWA-26</strain>
    </source>
</reference>
<dbReference type="PANTHER" id="PTHR12835:SF5">
    <property type="entry name" value="BIOTIN--PROTEIN LIGASE"/>
    <property type="match status" value="1"/>
</dbReference>
<proteinExistence type="predicted"/>
<keyword evidence="4" id="KW-1185">Reference proteome</keyword>